<dbReference type="RefSeq" id="WP_074696643.1">
    <property type="nucleotide sequence ID" value="NZ_FNJN01000007.1"/>
</dbReference>
<accession>A0A1H0RPJ2</accession>
<dbReference type="Proteomes" id="UP000186456">
    <property type="component" value="Unassembled WGS sequence"/>
</dbReference>
<evidence type="ECO:0000313" key="2">
    <source>
        <dbReference type="Proteomes" id="UP000186456"/>
    </source>
</evidence>
<reference evidence="1 2" key="1">
    <citation type="submission" date="2016-10" db="EMBL/GenBank/DDBJ databases">
        <authorList>
            <person name="de Groot N.N."/>
        </authorList>
    </citation>
    <scope>NUCLEOTIDE SEQUENCE [LARGE SCALE GENOMIC DNA]</scope>
    <source>
        <strain evidence="1 2">StLB037</strain>
    </source>
</reference>
<gene>
    <name evidence="1" type="ORF">SAMN04487788_2941</name>
</gene>
<protein>
    <submittedName>
        <fullName evidence="1">Uncharacterized protein</fullName>
    </submittedName>
</protein>
<evidence type="ECO:0000313" key="1">
    <source>
        <dbReference type="EMBL" id="SDP30876.1"/>
    </source>
</evidence>
<dbReference type="AlphaFoldDB" id="A0A1H0RPJ2"/>
<organism evidence="1 2">
    <name type="scientific">Microbacterium testaceum (strain StLB037)</name>
    <dbReference type="NCBI Taxonomy" id="979556"/>
    <lineage>
        <taxon>Bacteria</taxon>
        <taxon>Bacillati</taxon>
        <taxon>Actinomycetota</taxon>
        <taxon>Actinomycetes</taxon>
        <taxon>Micrococcales</taxon>
        <taxon>Microbacteriaceae</taxon>
        <taxon>Microbacterium</taxon>
    </lineage>
</organism>
<sequence length="136" mass="15100">MTDADIEDSPPRRSREQLQVWVDEFEENEHCIAGSISVAPQEDDGGEDTGLVILRLRYASSSVYMKPRGWDDPLWEMTITPQPRELGLSVHEIASLAAELVVASNLCTFLQWKSLEWDRESGQRGASAGAAPSSPR</sequence>
<proteinExistence type="predicted"/>
<dbReference type="EMBL" id="FNJN01000007">
    <property type="protein sequence ID" value="SDP30876.1"/>
    <property type="molecule type" value="Genomic_DNA"/>
</dbReference>
<name>A0A1H0RPJ2_MICTS</name>